<accession>A0A1F8C554</accession>
<protein>
    <submittedName>
        <fullName evidence="1">Uncharacterized protein</fullName>
    </submittedName>
</protein>
<sequence length="381" mass="44797">MIINWSEFLQKVEKISCLWVGETHGIAKNYKAYKLLIGKLMPLGFNTIALEMPEDLENFSRKNFLKYAHYFDGRFSKESLNFFEWLENLEGIRILCFDVRTPKATQQEDEEQMARNLLSKIGKKEKVLVLSGSFHSGTDKQQTVLPMAGIVKEKIEENLVAMEFKYQKGHFYNFGMRKFTKKFHHFDSKNLSFGKITLDQNGDTKYFFHCSRSVPVTLLKETIKKRLKDLFEQDQEDRKNWKWDNPIFLKEVRKKDKDKRTEVEWLLAQAKELDGENYYHAAMIYQHGDATSDYKRAHLLAKKAVDKGYDPAKWLYAASLDRYLVSRGKLQKYGTQYHRNKNGKYELPSVDSTVTDMSRKELSVPTINEMKQRIKDLNKSN</sequence>
<dbReference type="Proteomes" id="UP000178429">
    <property type="component" value="Unassembled WGS sequence"/>
</dbReference>
<proteinExistence type="predicted"/>
<name>A0A1F8C554_9BACT</name>
<gene>
    <name evidence="1" type="ORF">A2975_01220</name>
</gene>
<evidence type="ECO:0000313" key="1">
    <source>
        <dbReference type="EMBL" id="OGM70878.1"/>
    </source>
</evidence>
<dbReference type="EMBL" id="MGHL01000001">
    <property type="protein sequence ID" value="OGM70878.1"/>
    <property type="molecule type" value="Genomic_DNA"/>
</dbReference>
<evidence type="ECO:0000313" key="2">
    <source>
        <dbReference type="Proteomes" id="UP000178429"/>
    </source>
</evidence>
<organism evidence="1 2">
    <name type="scientific">Candidatus Woesebacteria bacterium RIFCSPLOWO2_01_FULL_44_14</name>
    <dbReference type="NCBI Taxonomy" id="1802525"/>
    <lineage>
        <taxon>Bacteria</taxon>
        <taxon>Candidatus Woeseibacteriota</taxon>
    </lineage>
</organism>
<reference evidence="1 2" key="1">
    <citation type="journal article" date="2016" name="Nat. Commun.">
        <title>Thousands of microbial genomes shed light on interconnected biogeochemical processes in an aquifer system.</title>
        <authorList>
            <person name="Anantharaman K."/>
            <person name="Brown C.T."/>
            <person name="Hug L.A."/>
            <person name="Sharon I."/>
            <person name="Castelle C.J."/>
            <person name="Probst A.J."/>
            <person name="Thomas B.C."/>
            <person name="Singh A."/>
            <person name="Wilkins M.J."/>
            <person name="Karaoz U."/>
            <person name="Brodie E.L."/>
            <person name="Williams K.H."/>
            <person name="Hubbard S.S."/>
            <person name="Banfield J.F."/>
        </authorList>
    </citation>
    <scope>NUCLEOTIDE SEQUENCE [LARGE SCALE GENOMIC DNA]</scope>
</reference>
<dbReference type="STRING" id="1802525.A2975_01220"/>
<comment type="caution">
    <text evidence="1">The sequence shown here is derived from an EMBL/GenBank/DDBJ whole genome shotgun (WGS) entry which is preliminary data.</text>
</comment>
<dbReference type="AlphaFoldDB" id="A0A1F8C554"/>